<dbReference type="RefSeq" id="WP_267259571.1">
    <property type="nucleotide sequence ID" value="NZ_CP084204.1"/>
</dbReference>
<feature type="compositionally biased region" description="Acidic residues" evidence="1">
    <location>
        <begin position="53"/>
        <end position="62"/>
    </location>
</feature>
<protein>
    <recommendedName>
        <fullName evidence="5">Lipoprotein</fullName>
    </recommendedName>
</protein>
<evidence type="ECO:0000313" key="3">
    <source>
        <dbReference type="EMBL" id="UZX24124.1"/>
    </source>
</evidence>
<feature type="chain" id="PRO_5045465513" description="Lipoprotein" evidence="2">
    <location>
        <begin position="32"/>
        <end position="279"/>
    </location>
</feature>
<reference evidence="3" key="1">
    <citation type="submission" date="2021-09" db="EMBL/GenBank/DDBJ databases">
        <title>Complete genome sequence and metabolic characterization of Streptomyces tanashiensis DSM 731 the producer of antibacterial Kalafungin and diverse secondary metabolites.</title>
        <authorList>
            <person name="Abbasi M.N."/>
            <person name="Anwar M.N."/>
            <person name="Alam K."/>
            <person name="Shoaib M."/>
            <person name="Lin Z."/>
            <person name="Hayat M."/>
            <person name="Ali M.I."/>
            <person name="Malik H.M.T."/>
            <person name="Ahmed I."/>
            <person name="Li A."/>
            <person name="Hailong Wang H."/>
            <person name="Zhang Y."/>
        </authorList>
    </citation>
    <scope>NUCLEOTIDE SEQUENCE</scope>
    <source>
        <strain evidence="3">Kala</strain>
    </source>
</reference>
<keyword evidence="2" id="KW-0732">Signal</keyword>
<feature type="region of interest" description="Disordered" evidence="1">
    <location>
        <begin position="158"/>
        <end position="279"/>
    </location>
</feature>
<feature type="compositionally biased region" description="Low complexity" evidence="1">
    <location>
        <begin position="203"/>
        <end position="269"/>
    </location>
</feature>
<dbReference type="Proteomes" id="UP001164506">
    <property type="component" value="Chromosome"/>
</dbReference>
<evidence type="ECO:0008006" key="5">
    <source>
        <dbReference type="Google" id="ProtNLM"/>
    </source>
</evidence>
<organism evidence="3 4">
    <name type="scientific">Streptomyces tanashiensis</name>
    <dbReference type="NCBI Taxonomy" id="67367"/>
    <lineage>
        <taxon>Bacteria</taxon>
        <taxon>Bacillati</taxon>
        <taxon>Actinomycetota</taxon>
        <taxon>Actinomycetes</taxon>
        <taxon>Kitasatosporales</taxon>
        <taxon>Streptomycetaceae</taxon>
        <taxon>Streptomyces</taxon>
    </lineage>
</organism>
<name>A0ABY6R400_9ACTN</name>
<feature type="compositionally biased region" description="Polar residues" evidence="1">
    <location>
        <begin position="168"/>
        <end position="182"/>
    </location>
</feature>
<feature type="signal peptide" evidence="2">
    <location>
        <begin position="1"/>
        <end position="31"/>
    </location>
</feature>
<feature type="compositionally biased region" description="Low complexity" evidence="1">
    <location>
        <begin position="42"/>
        <end position="52"/>
    </location>
</feature>
<evidence type="ECO:0000256" key="2">
    <source>
        <dbReference type="SAM" id="SignalP"/>
    </source>
</evidence>
<proteinExistence type="predicted"/>
<dbReference type="GeneID" id="95603161"/>
<feature type="region of interest" description="Disordered" evidence="1">
    <location>
        <begin position="31"/>
        <end position="98"/>
    </location>
</feature>
<accession>A0ABY6R400</accession>
<evidence type="ECO:0000313" key="4">
    <source>
        <dbReference type="Proteomes" id="UP001164506"/>
    </source>
</evidence>
<sequence>MRGRTSALRRSRSRGALLALALLCAAAAPLAGCSSGGDGGQTPDSDVSTDATATDETDETDETSGTTGETDPEKSEEERQRREKEKDSGSFNRAGRLSNHFGGHWPNAYFWKVTNPSSDPYSGTLSLVDCTPGLPSRPLIPPSQPVTLAPGETSEELTFEFSTEGGNTKPTHQVCTTLSNEAGVSDEASQPVDADLLPPPGQTDGETTEGTTGNNTTGDTSEGTTGDNTTGDTSEGTTGDNTTGDTSEGTTGDNTTGDTSEGTTGSDTDGGSDGSGPSR</sequence>
<dbReference type="EMBL" id="CP084204">
    <property type="protein sequence ID" value="UZX24124.1"/>
    <property type="molecule type" value="Genomic_DNA"/>
</dbReference>
<keyword evidence="4" id="KW-1185">Reference proteome</keyword>
<evidence type="ECO:0000256" key="1">
    <source>
        <dbReference type="SAM" id="MobiDB-lite"/>
    </source>
</evidence>
<feature type="compositionally biased region" description="Basic and acidic residues" evidence="1">
    <location>
        <begin position="71"/>
        <end position="88"/>
    </location>
</feature>
<gene>
    <name evidence="3" type="ORF">LDH80_26985</name>
</gene>